<dbReference type="EMBL" id="RHHQ01000020">
    <property type="protein sequence ID" value="RNB82410.1"/>
    <property type="molecule type" value="Genomic_DNA"/>
</dbReference>
<dbReference type="PANTHER" id="PTHR42776">
    <property type="entry name" value="SERINE PEPTIDASE S9 FAMILY MEMBER"/>
    <property type="match status" value="1"/>
</dbReference>
<comment type="caution">
    <text evidence="3">The sequence shown here is derived from an EMBL/GenBank/DDBJ whole genome shotgun (WGS) entry which is preliminary data.</text>
</comment>
<dbReference type="PANTHER" id="PTHR42776:SF27">
    <property type="entry name" value="DIPEPTIDYL PEPTIDASE FAMILY MEMBER 6"/>
    <property type="match status" value="1"/>
</dbReference>
<dbReference type="InterPro" id="IPR001375">
    <property type="entry name" value="Peptidase_S9_cat"/>
</dbReference>
<dbReference type="GO" id="GO:0004252">
    <property type="term" value="F:serine-type endopeptidase activity"/>
    <property type="evidence" value="ECO:0007669"/>
    <property type="project" value="TreeGrafter"/>
</dbReference>
<dbReference type="Pfam" id="PF00326">
    <property type="entry name" value="Peptidase_S9"/>
    <property type="match status" value="1"/>
</dbReference>
<sequence>MITFQAPDISQFIQPYEIKCFAVSADERHVVWSCNSSGVFNLWAIDEQAAAPYQLTQHHQASDAIQIVASSEQKQPFILFTSDQDGDENMQIYAVAAHGGVPLPVRYDEGKRYFFGTVSEDGKRLYYGSNKENPLYLNIYCYDMESGDEQQLLTGVDAETHLQAISPDEQSLAYFVRYNHTNMKGYVRSGEQTLSLIPDATEEHKVANLTFANDEMVYFLTNYKEEYNYLASFSLKTGAFKKVMSIPAEEIASFQLTQPSGDIYLATSRGVRDSLYRYNVATKECEKLPIPVDVIYQWMVTETKTVYVLGSSPTKPANLYRKKADAKWQKITENRVPGASEHELVEPEVVYYDSYDGTRIESLYYPAKKEMSNGHTIVFPHGGPQFLERKEYYGWFQYFAAKGYNLFIPNFRGSTNYGTRFMKLIEGDWGGGPRRDIIWGIESLIQLGKMTRDQIIVMGASYGGYMSLLLFGRHPGYFVACVDICGPTNLFTMVESVPDHWKARMDSWIGNPIRDRERLIEQSPVTYLDNMKKPVMVVQGANDPRVKKEESDQIVEGLRAKDIEVDYLVFPDEGHGFGKKANEIKAVAEISRFLDQVINKNSEEMASSSMD</sequence>
<reference evidence="3 4" key="1">
    <citation type="submission" date="2018-10" db="EMBL/GenBank/DDBJ databases">
        <title>Phylogenomics of Brevibacillus.</title>
        <authorList>
            <person name="Dunlap C."/>
        </authorList>
    </citation>
    <scope>NUCLEOTIDE SEQUENCE [LARGE SCALE GENOMIC DNA]</scope>
    <source>
        <strain evidence="3 4">JCM 15716</strain>
    </source>
</reference>
<dbReference type="InterPro" id="IPR029058">
    <property type="entry name" value="AB_hydrolase_fold"/>
</dbReference>
<gene>
    <name evidence="3" type="ORF">EDM56_24135</name>
</gene>
<dbReference type="SUPFAM" id="SSF53474">
    <property type="entry name" value="alpha/beta-Hydrolases"/>
    <property type="match status" value="1"/>
</dbReference>
<accession>A0A3M8D2U9</accession>
<evidence type="ECO:0000313" key="3">
    <source>
        <dbReference type="EMBL" id="RNB82410.1"/>
    </source>
</evidence>
<dbReference type="OrthoDB" id="108903at2"/>
<keyword evidence="1" id="KW-0378">Hydrolase</keyword>
<protein>
    <submittedName>
        <fullName evidence="3">S9 family peptidase</fullName>
    </submittedName>
</protein>
<dbReference type="RefSeq" id="WP_122920488.1">
    <property type="nucleotide sequence ID" value="NZ_RHHQ01000020.1"/>
</dbReference>
<proteinExistence type="predicted"/>
<evidence type="ECO:0000313" key="4">
    <source>
        <dbReference type="Proteomes" id="UP000271031"/>
    </source>
</evidence>
<dbReference type="Gene3D" id="2.120.10.30">
    <property type="entry name" value="TolB, C-terminal domain"/>
    <property type="match status" value="1"/>
</dbReference>
<evidence type="ECO:0000256" key="1">
    <source>
        <dbReference type="ARBA" id="ARBA00022801"/>
    </source>
</evidence>
<dbReference type="GO" id="GO:0006508">
    <property type="term" value="P:proteolysis"/>
    <property type="evidence" value="ECO:0007669"/>
    <property type="project" value="InterPro"/>
</dbReference>
<organism evidence="3 4">
    <name type="scientific">Brevibacillus fluminis</name>
    <dbReference type="NCBI Taxonomy" id="511487"/>
    <lineage>
        <taxon>Bacteria</taxon>
        <taxon>Bacillati</taxon>
        <taxon>Bacillota</taxon>
        <taxon>Bacilli</taxon>
        <taxon>Bacillales</taxon>
        <taxon>Paenibacillaceae</taxon>
        <taxon>Brevibacillus</taxon>
    </lineage>
</organism>
<evidence type="ECO:0000259" key="2">
    <source>
        <dbReference type="Pfam" id="PF00326"/>
    </source>
</evidence>
<dbReference type="SUPFAM" id="SSF69304">
    <property type="entry name" value="Tricorn protease N-terminal domain"/>
    <property type="match status" value="1"/>
</dbReference>
<dbReference type="AlphaFoldDB" id="A0A3M8D2U9"/>
<name>A0A3M8D2U9_9BACL</name>
<keyword evidence="4" id="KW-1185">Reference proteome</keyword>
<dbReference type="Gene3D" id="3.40.50.1820">
    <property type="entry name" value="alpha/beta hydrolase"/>
    <property type="match status" value="1"/>
</dbReference>
<feature type="domain" description="Peptidase S9 prolyl oligopeptidase catalytic" evidence="2">
    <location>
        <begin position="396"/>
        <end position="600"/>
    </location>
</feature>
<dbReference type="InterPro" id="IPR011042">
    <property type="entry name" value="6-blade_b-propeller_TolB-like"/>
</dbReference>
<dbReference type="Proteomes" id="UP000271031">
    <property type="component" value="Unassembled WGS sequence"/>
</dbReference>